<accession>A0A6A5QFF3</accession>
<evidence type="ECO:0000313" key="1">
    <source>
        <dbReference type="EMBL" id="KAF1914265.1"/>
    </source>
</evidence>
<reference evidence="1" key="1">
    <citation type="journal article" date="2020" name="Stud. Mycol.">
        <title>101 Dothideomycetes genomes: a test case for predicting lifestyles and emergence of pathogens.</title>
        <authorList>
            <person name="Haridas S."/>
            <person name="Albert R."/>
            <person name="Binder M."/>
            <person name="Bloem J."/>
            <person name="Labutti K."/>
            <person name="Salamov A."/>
            <person name="Andreopoulos B."/>
            <person name="Baker S."/>
            <person name="Barry K."/>
            <person name="Bills G."/>
            <person name="Bluhm B."/>
            <person name="Cannon C."/>
            <person name="Castanera R."/>
            <person name="Culley D."/>
            <person name="Daum C."/>
            <person name="Ezra D."/>
            <person name="Gonzalez J."/>
            <person name="Henrissat B."/>
            <person name="Kuo A."/>
            <person name="Liang C."/>
            <person name="Lipzen A."/>
            <person name="Lutzoni F."/>
            <person name="Magnuson J."/>
            <person name="Mondo S."/>
            <person name="Nolan M."/>
            <person name="Ohm R."/>
            <person name="Pangilinan J."/>
            <person name="Park H.-J."/>
            <person name="Ramirez L."/>
            <person name="Alfaro M."/>
            <person name="Sun H."/>
            <person name="Tritt A."/>
            <person name="Yoshinaga Y."/>
            <person name="Zwiers L.-H."/>
            <person name="Turgeon B."/>
            <person name="Goodwin S."/>
            <person name="Spatafora J."/>
            <person name="Crous P."/>
            <person name="Grigoriev I."/>
        </authorList>
    </citation>
    <scope>NUCLEOTIDE SEQUENCE</scope>
    <source>
        <strain evidence="1">HMLAC05119</strain>
    </source>
</reference>
<dbReference type="Proteomes" id="UP000800096">
    <property type="component" value="Unassembled WGS sequence"/>
</dbReference>
<protein>
    <submittedName>
        <fullName evidence="1">Uncharacterized protein</fullName>
    </submittedName>
</protein>
<evidence type="ECO:0000313" key="2">
    <source>
        <dbReference type="Proteomes" id="UP000800096"/>
    </source>
</evidence>
<gene>
    <name evidence="1" type="ORF">BDU57DRAFT_288794</name>
</gene>
<dbReference type="AlphaFoldDB" id="A0A6A5QFF3"/>
<name>A0A6A5QFF3_AMPQU</name>
<sequence>MPSCACLRHTPYTTHSSSPQGRNNFLRGPSFLPGGPAAEEKVAVGQLLRTIGCKRGDAERDITRSRANASVRRTRLLAGRLIGWQRQLCRERWMRKGTQMHKVALSVVSKVCLMIRSGACGREVGCMRAIARLCLCRFSQLCILHIAALPRRPANKVYRGFVVLETSA</sequence>
<proteinExistence type="predicted"/>
<dbReference type="EMBL" id="ML979137">
    <property type="protein sequence ID" value="KAF1914265.1"/>
    <property type="molecule type" value="Genomic_DNA"/>
</dbReference>
<keyword evidence="2" id="KW-1185">Reference proteome</keyword>
<organism evidence="1 2">
    <name type="scientific">Ampelomyces quisqualis</name>
    <name type="common">Powdery mildew agent</name>
    <dbReference type="NCBI Taxonomy" id="50730"/>
    <lineage>
        <taxon>Eukaryota</taxon>
        <taxon>Fungi</taxon>
        <taxon>Dikarya</taxon>
        <taxon>Ascomycota</taxon>
        <taxon>Pezizomycotina</taxon>
        <taxon>Dothideomycetes</taxon>
        <taxon>Pleosporomycetidae</taxon>
        <taxon>Pleosporales</taxon>
        <taxon>Pleosporineae</taxon>
        <taxon>Phaeosphaeriaceae</taxon>
        <taxon>Ampelomyces</taxon>
    </lineage>
</organism>